<dbReference type="InterPro" id="IPR004345">
    <property type="entry name" value="TB2_DP1_HVA22"/>
</dbReference>
<sequence>MSWGSLFKLLDFLSWPSFTLLFPLYASFWAVESSSYSRTQQCLSFWVLFALIRIVESTISKILDWLPFWPYAKGMVCVILVIPYFDGASYIYQYLFQTWFSENSRIWNILCMSRESFIEQSSVIDIPHTEIDDEPFRCQETCEPCHDNNDNSRPTGPRKFQKEWSCSLCMVSTSSEKCLKKHLQGKKHKAKEEEIILHELETRAIDKSSSSSRLKRTSSIILLGSLNQIAKVNFGRWGKFLNPAARSIILCKWRKPVFGWTKLNTDGSIDGEHIGFGGLLRDHKGDPVCAFVSKAYQDDIFFVELWAIWRGLVLALSLGIKVIWVESDSMSVVKTINREQGYGAKAHNCLKNIWALLKKFDESRVSHTWRETNRAADYLSKMVLRGSDVVLWPVDFPLGLQNIIMDDAQGRIYRRR</sequence>
<dbReference type="AlphaFoldDB" id="A0A7J7D192"/>
<dbReference type="InterPro" id="IPR013087">
    <property type="entry name" value="Znf_C2H2_type"/>
</dbReference>
<dbReference type="InterPro" id="IPR012337">
    <property type="entry name" value="RNaseH-like_sf"/>
</dbReference>
<evidence type="ECO:0000259" key="1">
    <source>
        <dbReference type="Pfam" id="PF12874"/>
    </source>
</evidence>
<dbReference type="SUPFAM" id="SSF57667">
    <property type="entry name" value="beta-beta-alpha zinc fingers"/>
    <property type="match status" value="1"/>
</dbReference>
<dbReference type="Gene3D" id="3.30.160.60">
    <property type="entry name" value="Classic Zinc Finger"/>
    <property type="match status" value="1"/>
</dbReference>
<gene>
    <name evidence="3" type="ORF">HS088_TW11G00201</name>
</gene>
<evidence type="ECO:0000259" key="2">
    <source>
        <dbReference type="Pfam" id="PF13456"/>
    </source>
</evidence>
<dbReference type="Pfam" id="PF03134">
    <property type="entry name" value="TB2_DP1_HVA22"/>
    <property type="match status" value="1"/>
</dbReference>
<reference evidence="3 4" key="1">
    <citation type="journal article" date="2020" name="Nat. Commun.">
        <title>Genome of Tripterygium wilfordii and identification of cytochrome P450 involved in triptolide biosynthesis.</title>
        <authorList>
            <person name="Tu L."/>
            <person name="Su P."/>
            <person name="Zhang Z."/>
            <person name="Gao L."/>
            <person name="Wang J."/>
            <person name="Hu T."/>
            <person name="Zhou J."/>
            <person name="Zhang Y."/>
            <person name="Zhao Y."/>
            <person name="Liu Y."/>
            <person name="Song Y."/>
            <person name="Tong Y."/>
            <person name="Lu Y."/>
            <person name="Yang J."/>
            <person name="Xu C."/>
            <person name="Jia M."/>
            <person name="Peters R.J."/>
            <person name="Huang L."/>
            <person name="Gao W."/>
        </authorList>
    </citation>
    <scope>NUCLEOTIDE SEQUENCE [LARGE SCALE GENOMIC DNA]</scope>
    <source>
        <strain evidence="4">cv. XIE 37</strain>
        <tissue evidence="3">Leaf</tissue>
    </source>
</reference>
<dbReference type="Pfam" id="PF12874">
    <property type="entry name" value="zf-met"/>
    <property type="match status" value="1"/>
</dbReference>
<organism evidence="3 4">
    <name type="scientific">Tripterygium wilfordii</name>
    <name type="common">Thunder God vine</name>
    <dbReference type="NCBI Taxonomy" id="458696"/>
    <lineage>
        <taxon>Eukaryota</taxon>
        <taxon>Viridiplantae</taxon>
        <taxon>Streptophyta</taxon>
        <taxon>Embryophyta</taxon>
        <taxon>Tracheophyta</taxon>
        <taxon>Spermatophyta</taxon>
        <taxon>Magnoliopsida</taxon>
        <taxon>eudicotyledons</taxon>
        <taxon>Gunneridae</taxon>
        <taxon>Pentapetalae</taxon>
        <taxon>rosids</taxon>
        <taxon>fabids</taxon>
        <taxon>Celastrales</taxon>
        <taxon>Celastraceae</taxon>
        <taxon>Tripterygium</taxon>
    </lineage>
</organism>
<evidence type="ECO:0000313" key="4">
    <source>
        <dbReference type="Proteomes" id="UP000593562"/>
    </source>
</evidence>
<keyword evidence="4" id="KW-1185">Reference proteome</keyword>
<dbReference type="Proteomes" id="UP000593562">
    <property type="component" value="Unassembled WGS sequence"/>
</dbReference>
<dbReference type="InParanoid" id="A0A7J7D192"/>
<accession>A0A7J7D192</accession>
<evidence type="ECO:0000313" key="3">
    <source>
        <dbReference type="EMBL" id="KAF5740135.1"/>
    </source>
</evidence>
<evidence type="ECO:0008006" key="5">
    <source>
        <dbReference type="Google" id="ProtNLM"/>
    </source>
</evidence>
<feature type="domain" description="C2H2-type" evidence="1">
    <location>
        <begin position="164"/>
        <end position="188"/>
    </location>
</feature>
<dbReference type="EMBL" id="JAAARO010000011">
    <property type="protein sequence ID" value="KAF5740135.1"/>
    <property type="molecule type" value="Genomic_DNA"/>
</dbReference>
<dbReference type="GO" id="GO:0003676">
    <property type="term" value="F:nucleic acid binding"/>
    <property type="evidence" value="ECO:0007669"/>
    <property type="project" value="InterPro"/>
</dbReference>
<dbReference type="Pfam" id="PF13456">
    <property type="entry name" value="RVT_3"/>
    <property type="match status" value="1"/>
</dbReference>
<dbReference type="InterPro" id="IPR036236">
    <property type="entry name" value="Znf_C2H2_sf"/>
</dbReference>
<dbReference type="CDD" id="cd06222">
    <property type="entry name" value="RNase_H_like"/>
    <property type="match status" value="1"/>
</dbReference>
<dbReference type="GO" id="GO:0004523">
    <property type="term" value="F:RNA-DNA hybrid ribonuclease activity"/>
    <property type="evidence" value="ECO:0007669"/>
    <property type="project" value="InterPro"/>
</dbReference>
<dbReference type="PANTHER" id="PTHR47723:SF19">
    <property type="entry name" value="POLYNUCLEOTIDYL TRANSFERASE, RIBONUCLEASE H-LIKE SUPERFAMILY PROTEIN"/>
    <property type="match status" value="1"/>
</dbReference>
<dbReference type="InterPro" id="IPR053151">
    <property type="entry name" value="RNase_H-like"/>
</dbReference>
<dbReference type="Gene3D" id="3.30.420.10">
    <property type="entry name" value="Ribonuclease H-like superfamily/Ribonuclease H"/>
    <property type="match status" value="1"/>
</dbReference>
<dbReference type="InterPro" id="IPR036397">
    <property type="entry name" value="RNaseH_sf"/>
</dbReference>
<dbReference type="SUPFAM" id="SSF53098">
    <property type="entry name" value="Ribonuclease H-like"/>
    <property type="match status" value="1"/>
</dbReference>
<feature type="domain" description="RNase H type-1" evidence="2">
    <location>
        <begin position="264"/>
        <end position="382"/>
    </location>
</feature>
<dbReference type="InterPro" id="IPR002156">
    <property type="entry name" value="RNaseH_domain"/>
</dbReference>
<dbReference type="InterPro" id="IPR044730">
    <property type="entry name" value="RNase_H-like_dom_plant"/>
</dbReference>
<name>A0A7J7D192_TRIWF</name>
<protein>
    <recommendedName>
        <fullName evidence="5">HVA22-like protein a</fullName>
    </recommendedName>
</protein>
<comment type="caution">
    <text evidence="3">The sequence shown here is derived from an EMBL/GenBank/DDBJ whole genome shotgun (WGS) entry which is preliminary data.</text>
</comment>
<proteinExistence type="predicted"/>
<dbReference type="PANTHER" id="PTHR47723">
    <property type="entry name" value="OS05G0353850 PROTEIN"/>
    <property type="match status" value="1"/>
</dbReference>